<feature type="transmembrane region" description="Helical" evidence="2">
    <location>
        <begin position="48"/>
        <end position="74"/>
    </location>
</feature>
<reference evidence="3 4" key="1">
    <citation type="submission" date="2016-07" db="EMBL/GenBank/DDBJ databases">
        <title>Pervasive Adenine N6-methylation of Active Genes in Fungi.</title>
        <authorList>
            <consortium name="DOE Joint Genome Institute"/>
            <person name="Mondo S.J."/>
            <person name="Dannebaum R.O."/>
            <person name="Kuo R.C."/>
            <person name="Labutti K."/>
            <person name="Haridas S."/>
            <person name="Kuo A."/>
            <person name="Salamov A."/>
            <person name="Ahrendt S.R."/>
            <person name="Lipzen A."/>
            <person name="Sullivan W."/>
            <person name="Andreopoulos W.B."/>
            <person name="Clum A."/>
            <person name="Lindquist E."/>
            <person name="Daum C."/>
            <person name="Ramamoorthy G.K."/>
            <person name="Gryganskyi A."/>
            <person name="Culley D."/>
            <person name="Magnuson J.K."/>
            <person name="James T.Y."/>
            <person name="O'Malley M.A."/>
            <person name="Stajich J.E."/>
            <person name="Spatafora J.W."/>
            <person name="Visel A."/>
            <person name="Grigoriev I.V."/>
        </authorList>
    </citation>
    <scope>NUCLEOTIDE SEQUENCE [LARGE SCALE GENOMIC DNA]</scope>
    <source>
        <strain evidence="3 4">JEL800</strain>
    </source>
</reference>
<evidence type="ECO:0008006" key="5">
    <source>
        <dbReference type="Google" id="ProtNLM"/>
    </source>
</evidence>
<dbReference type="AlphaFoldDB" id="A0A1Y2CAS5"/>
<feature type="transmembrane region" description="Helical" evidence="2">
    <location>
        <begin position="238"/>
        <end position="257"/>
    </location>
</feature>
<feature type="transmembrane region" description="Helical" evidence="2">
    <location>
        <begin position="114"/>
        <end position="139"/>
    </location>
</feature>
<evidence type="ECO:0000256" key="1">
    <source>
        <dbReference type="SAM" id="MobiDB-lite"/>
    </source>
</evidence>
<comment type="caution">
    <text evidence="3">The sequence shown here is derived from an EMBL/GenBank/DDBJ whole genome shotgun (WGS) entry which is preliminary data.</text>
</comment>
<keyword evidence="2" id="KW-0472">Membrane</keyword>
<gene>
    <name evidence="3" type="ORF">BCR33DRAFT_717225</name>
</gene>
<feature type="transmembrane region" description="Helical" evidence="2">
    <location>
        <begin position="212"/>
        <end position="232"/>
    </location>
</feature>
<feature type="compositionally biased region" description="Polar residues" evidence="1">
    <location>
        <begin position="289"/>
        <end position="302"/>
    </location>
</feature>
<dbReference type="Proteomes" id="UP000193642">
    <property type="component" value="Unassembled WGS sequence"/>
</dbReference>
<sequence>MQNGTISSIDTTTFYLNVGLSALVSSTQHDSTRPSISIIELIFNKFNILLVAMLLVVTFQPAIFASALTISHVFNHAPKWHVILNIFGTATIETAYIFYCWIRSKGIPGLKNTALHSILSVFVKYCPILLYSQLIFALLPDSPVIIKCERWSLLISAVITAAYDVTLLHVFIRYLWTESETLSSDRQESVVGGNSAVELNALKFRVTARCGVLTSAWGLLCLFFDLISVLWVGKWVNFFNWLAWLCLHNGTVAFILMKVRIEALDRNWNLRNRPSRTRQQQSQSESGDKQSVQTSIKSNSVK</sequence>
<keyword evidence="2" id="KW-1133">Transmembrane helix</keyword>
<evidence type="ECO:0000313" key="4">
    <source>
        <dbReference type="Proteomes" id="UP000193642"/>
    </source>
</evidence>
<evidence type="ECO:0000256" key="2">
    <source>
        <dbReference type="SAM" id="Phobius"/>
    </source>
</evidence>
<protein>
    <recommendedName>
        <fullName evidence="5">Transmembrane protein</fullName>
    </recommendedName>
</protein>
<proteinExistence type="predicted"/>
<keyword evidence="4" id="KW-1185">Reference proteome</keyword>
<keyword evidence="2" id="KW-0812">Transmembrane</keyword>
<dbReference type="OrthoDB" id="2183340at2759"/>
<evidence type="ECO:0000313" key="3">
    <source>
        <dbReference type="EMBL" id="ORY44139.1"/>
    </source>
</evidence>
<organism evidence="3 4">
    <name type="scientific">Rhizoclosmatium globosum</name>
    <dbReference type="NCBI Taxonomy" id="329046"/>
    <lineage>
        <taxon>Eukaryota</taxon>
        <taxon>Fungi</taxon>
        <taxon>Fungi incertae sedis</taxon>
        <taxon>Chytridiomycota</taxon>
        <taxon>Chytridiomycota incertae sedis</taxon>
        <taxon>Chytridiomycetes</taxon>
        <taxon>Chytridiales</taxon>
        <taxon>Chytriomycetaceae</taxon>
        <taxon>Rhizoclosmatium</taxon>
    </lineage>
</organism>
<feature type="transmembrane region" description="Helical" evidence="2">
    <location>
        <begin position="151"/>
        <end position="176"/>
    </location>
</feature>
<accession>A0A1Y2CAS5</accession>
<name>A0A1Y2CAS5_9FUNG</name>
<feature type="region of interest" description="Disordered" evidence="1">
    <location>
        <begin position="273"/>
        <end position="302"/>
    </location>
</feature>
<feature type="transmembrane region" description="Helical" evidence="2">
    <location>
        <begin position="80"/>
        <end position="102"/>
    </location>
</feature>
<dbReference type="EMBL" id="MCGO01000023">
    <property type="protein sequence ID" value="ORY44139.1"/>
    <property type="molecule type" value="Genomic_DNA"/>
</dbReference>